<dbReference type="Gene3D" id="1.10.260.40">
    <property type="entry name" value="lambda repressor-like DNA-binding domains"/>
    <property type="match status" value="1"/>
</dbReference>
<organism evidence="2">
    <name type="scientific">uncultured Caudovirales phage</name>
    <dbReference type="NCBI Taxonomy" id="2100421"/>
    <lineage>
        <taxon>Viruses</taxon>
        <taxon>Duplodnaviria</taxon>
        <taxon>Heunggongvirae</taxon>
        <taxon>Uroviricota</taxon>
        <taxon>Caudoviricetes</taxon>
        <taxon>Peduoviridae</taxon>
        <taxon>Maltschvirus</taxon>
        <taxon>Maltschvirus maltsch</taxon>
    </lineage>
</organism>
<dbReference type="InterPro" id="IPR010982">
    <property type="entry name" value="Lambda_DNA-bd_dom_sf"/>
</dbReference>
<feature type="domain" description="HTH cro/C1-type" evidence="1">
    <location>
        <begin position="27"/>
        <end position="70"/>
    </location>
</feature>
<dbReference type="InterPro" id="IPR031856">
    <property type="entry name" value="YdaS_toxin-like"/>
</dbReference>
<accession>A0A6J5P314</accession>
<dbReference type="GO" id="GO:0003677">
    <property type="term" value="F:DNA binding"/>
    <property type="evidence" value="ECO:0007669"/>
    <property type="project" value="InterPro"/>
</dbReference>
<dbReference type="CDD" id="cd00093">
    <property type="entry name" value="HTH_XRE"/>
    <property type="match status" value="1"/>
</dbReference>
<dbReference type="InterPro" id="IPR001387">
    <property type="entry name" value="Cro/C1-type_HTH"/>
</dbReference>
<proteinExistence type="predicted"/>
<evidence type="ECO:0000313" key="2">
    <source>
        <dbReference type="EMBL" id="CAB4163585.1"/>
    </source>
</evidence>
<protein>
    <submittedName>
        <fullName evidence="2">HTH_XRE domain containing protein</fullName>
    </submittedName>
</protein>
<evidence type="ECO:0000259" key="1">
    <source>
        <dbReference type="PROSITE" id="PS50943"/>
    </source>
</evidence>
<dbReference type="EMBL" id="LR796746">
    <property type="protein sequence ID" value="CAB4163585.1"/>
    <property type="molecule type" value="Genomic_DNA"/>
</dbReference>
<dbReference type="SUPFAM" id="SSF47413">
    <property type="entry name" value="lambda repressor-like DNA-binding domains"/>
    <property type="match status" value="1"/>
</dbReference>
<dbReference type="Pfam" id="PF15943">
    <property type="entry name" value="YdaS_toxin"/>
    <property type="match status" value="1"/>
</dbReference>
<reference evidence="2" key="1">
    <citation type="submission" date="2020-04" db="EMBL/GenBank/DDBJ databases">
        <authorList>
            <person name="Chiriac C."/>
            <person name="Salcher M."/>
            <person name="Ghai R."/>
            <person name="Kavagutti S V."/>
        </authorList>
    </citation>
    <scope>NUCLEOTIDE SEQUENCE</scope>
</reference>
<gene>
    <name evidence="2" type="ORF">UFOVP814_38</name>
</gene>
<name>A0A6J5P314_9CAUD</name>
<dbReference type="PROSITE" id="PS50943">
    <property type="entry name" value="HTH_CROC1"/>
    <property type="match status" value="1"/>
</dbReference>
<sequence>MEHTTPGQEAQTQEQTGIELAIGQAGTQDKLADALGVTQQAVSGWLRQGWTPLERAIEIEAQFGVRREFLVHPRLRSAFATVEL</sequence>